<keyword evidence="3" id="KW-1185">Reference proteome</keyword>
<proteinExistence type="predicted"/>
<reference evidence="2" key="1">
    <citation type="submission" date="2020-11" db="EMBL/GenBank/DDBJ databases">
        <authorList>
            <consortium name="DOE Joint Genome Institute"/>
            <person name="Ahrendt S."/>
            <person name="Riley R."/>
            <person name="Andreopoulos W."/>
            <person name="Labutti K."/>
            <person name="Pangilinan J."/>
            <person name="Ruiz-Duenas F.J."/>
            <person name="Barrasa J.M."/>
            <person name="Sanchez-Garcia M."/>
            <person name="Camarero S."/>
            <person name="Miyauchi S."/>
            <person name="Serrano A."/>
            <person name="Linde D."/>
            <person name="Babiker R."/>
            <person name="Drula E."/>
            <person name="Ayuso-Fernandez I."/>
            <person name="Pacheco R."/>
            <person name="Padilla G."/>
            <person name="Ferreira P."/>
            <person name="Barriuso J."/>
            <person name="Kellner H."/>
            <person name="Castanera R."/>
            <person name="Alfaro M."/>
            <person name="Ramirez L."/>
            <person name="Pisabarro A.G."/>
            <person name="Kuo A."/>
            <person name="Tritt A."/>
            <person name="Lipzen A."/>
            <person name="He G."/>
            <person name="Yan M."/>
            <person name="Ng V."/>
            <person name="Cullen D."/>
            <person name="Martin F."/>
            <person name="Rosso M.-N."/>
            <person name="Henrissat B."/>
            <person name="Hibbett D."/>
            <person name="Martinez A.T."/>
            <person name="Grigoriev I.V."/>
        </authorList>
    </citation>
    <scope>NUCLEOTIDE SEQUENCE</scope>
    <source>
        <strain evidence="2">MF-IS2</strain>
    </source>
</reference>
<accession>A0A9P5XKZ0</accession>
<dbReference type="OrthoDB" id="3358973at2759"/>
<feature type="compositionally biased region" description="Pro residues" evidence="1">
    <location>
        <begin position="256"/>
        <end position="268"/>
    </location>
</feature>
<gene>
    <name evidence="2" type="ORF">P691DRAFT_795057</name>
</gene>
<feature type="compositionally biased region" description="Polar residues" evidence="1">
    <location>
        <begin position="63"/>
        <end position="74"/>
    </location>
</feature>
<evidence type="ECO:0000313" key="2">
    <source>
        <dbReference type="EMBL" id="KAF9452354.1"/>
    </source>
</evidence>
<sequence>MTSISSIDTVKPPRSPSPATSPTLEDDITQNGAWLARDGAETDHGKGKARQRYVDLGEDNAELSDTNSYPPTNEQEAETRRIEETLRSWEIAERQRRKAARGSTSSSIPTSPSLLSDVTRRASQLWRSGSRRRNPSIGGKHTALRSTDNLDTVPLEDINASPTPTPSPSPTPSTFTPSLRRQSIDADPVADAIKKTVVIGDDSAAENPFENPTPPNALVPVSPFADTYRVNPDSDHLQTPVKKSQSRVTENRRSRLPPPLPLDLPRPKTPPVAISTPPYPIDPPAAVHSAMGENNGGKPVRWWHEWLCGCGEGPDRGGDYQAGRTNPLE</sequence>
<organism evidence="2 3">
    <name type="scientific">Macrolepiota fuliginosa MF-IS2</name>
    <dbReference type="NCBI Taxonomy" id="1400762"/>
    <lineage>
        <taxon>Eukaryota</taxon>
        <taxon>Fungi</taxon>
        <taxon>Dikarya</taxon>
        <taxon>Basidiomycota</taxon>
        <taxon>Agaricomycotina</taxon>
        <taxon>Agaricomycetes</taxon>
        <taxon>Agaricomycetidae</taxon>
        <taxon>Agaricales</taxon>
        <taxon>Agaricineae</taxon>
        <taxon>Agaricaceae</taxon>
        <taxon>Macrolepiota</taxon>
    </lineage>
</organism>
<feature type="compositionally biased region" description="Low complexity" evidence="1">
    <location>
        <begin position="103"/>
        <end position="116"/>
    </location>
</feature>
<comment type="caution">
    <text evidence="2">The sequence shown here is derived from an EMBL/GenBank/DDBJ whole genome shotgun (WGS) entry which is preliminary data.</text>
</comment>
<dbReference type="EMBL" id="MU151072">
    <property type="protein sequence ID" value="KAF9452354.1"/>
    <property type="molecule type" value="Genomic_DNA"/>
</dbReference>
<dbReference type="Proteomes" id="UP000807342">
    <property type="component" value="Unassembled WGS sequence"/>
</dbReference>
<protein>
    <submittedName>
        <fullName evidence="2">Uncharacterized protein</fullName>
    </submittedName>
</protein>
<evidence type="ECO:0000313" key="3">
    <source>
        <dbReference type="Proteomes" id="UP000807342"/>
    </source>
</evidence>
<evidence type="ECO:0000256" key="1">
    <source>
        <dbReference type="SAM" id="MobiDB-lite"/>
    </source>
</evidence>
<feature type="compositionally biased region" description="Basic and acidic residues" evidence="1">
    <location>
        <begin position="77"/>
        <end position="94"/>
    </location>
</feature>
<name>A0A9P5XKZ0_9AGAR</name>
<feature type="region of interest" description="Disordered" evidence="1">
    <location>
        <begin position="1"/>
        <end position="187"/>
    </location>
</feature>
<feature type="region of interest" description="Disordered" evidence="1">
    <location>
        <begin position="230"/>
        <end position="268"/>
    </location>
</feature>
<dbReference type="AlphaFoldDB" id="A0A9P5XKZ0"/>